<dbReference type="InParanoid" id="A0A4S2N6H0"/>
<dbReference type="EMBL" id="ML220112">
    <property type="protein sequence ID" value="TGZ84756.1"/>
    <property type="molecule type" value="Genomic_DNA"/>
</dbReference>
<gene>
    <name evidence="2" type="ORF">EX30DRAFT_7428</name>
</gene>
<evidence type="ECO:0000313" key="3">
    <source>
        <dbReference type="Proteomes" id="UP000298138"/>
    </source>
</evidence>
<organism evidence="2 3">
    <name type="scientific">Ascodesmis nigricans</name>
    <dbReference type="NCBI Taxonomy" id="341454"/>
    <lineage>
        <taxon>Eukaryota</taxon>
        <taxon>Fungi</taxon>
        <taxon>Dikarya</taxon>
        <taxon>Ascomycota</taxon>
        <taxon>Pezizomycotina</taxon>
        <taxon>Pezizomycetes</taxon>
        <taxon>Pezizales</taxon>
        <taxon>Ascodesmidaceae</taxon>
        <taxon>Ascodesmis</taxon>
    </lineage>
</organism>
<sequence length="158" mass="17640">MTSLRRDTVLEAMKIAHTTSGLATKSSDFTPKPGNQGSSEGGEVAIPFDEWGVCGGMEAEIYGGSMFPCPARKPPQIHHPLVHVNSQYIERYDHEVMTTERGSETSRRLNTKKRIGNGSACSERIFVPHIQVARSVTFRKKLETIRDVTLQLIEKRVE</sequence>
<evidence type="ECO:0000313" key="2">
    <source>
        <dbReference type="EMBL" id="TGZ84756.1"/>
    </source>
</evidence>
<protein>
    <submittedName>
        <fullName evidence="2">Uncharacterized protein</fullName>
    </submittedName>
</protein>
<keyword evidence="3" id="KW-1185">Reference proteome</keyword>
<evidence type="ECO:0000256" key="1">
    <source>
        <dbReference type="SAM" id="MobiDB-lite"/>
    </source>
</evidence>
<reference evidence="2 3" key="1">
    <citation type="submission" date="2019-04" db="EMBL/GenBank/DDBJ databases">
        <title>Comparative genomics and transcriptomics to analyze fruiting body development in filamentous ascomycetes.</title>
        <authorList>
            <consortium name="DOE Joint Genome Institute"/>
            <person name="Lutkenhaus R."/>
            <person name="Traeger S."/>
            <person name="Breuer J."/>
            <person name="Kuo A."/>
            <person name="Lipzen A."/>
            <person name="Pangilinan J."/>
            <person name="Dilworth D."/>
            <person name="Sandor L."/>
            <person name="Poggeler S."/>
            <person name="Barry K."/>
            <person name="Grigoriev I.V."/>
            <person name="Nowrousian M."/>
        </authorList>
    </citation>
    <scope>NUCLEOTIDE SEQUENCE [LARGE SCALE GENOMIC DNA]</scope>
    <source>
        <strain evidence="2 3">CBS 389.68</strain>
    </source>
</reference>
<feature type="region of interest" description="Disordered" evidence="1">
    <location>
        <begin position="22"/>
        <end position="43"/>
    </location>
</feature>
<dbReference type="Proteomes" id="UP000298138">
    <property type="component" value="Unassembled WGS sequence"/>
</dbReference>
<name>A0A4S2N6H0_9PEZI</name>
<proteinExistence type="predicted"/>
<accession>A0A4S2N6H0</accession>
<feature type="compositionally biased region" description="Polar residues" evidence="1">
    <location>
        <begin position="22"/>
        <end position="38"/>
    </location>
</feature>
<dbReference type="AlphaFoldDB" id="A0A4S2N6H0"/>